<dbReference type="Proteomes" id="UP000004793">
    <property type="component" value="Chromosome"/>
</dbReference>
<dbReference type="AlphaFoldDB" id="A0A7U6JFU4"/>
<proteinExistence type="predicted"/>
<dbReference type="EMBL" id="AP012051">
    <property type="protein sequence ID" value="BAL80824.1"/>
    <property type="molecule type" value="Genomic_DNA"/>
</dbReference>
<name>A0A7U6JFU4_CALEA</name>
<accession>A0A7U6JFU4</accession>
<protein>
    <recommendedName>
        <fullName evidence="3">DUF2089 domain-containing protein</fullName>
    </recommendedName>
</protein>
<evidence type="ECO:0008006" key="3">
    <source>
        <dbReference type="Google" id="ProtNLM"/>
    </source>
</evidence>
<reference evidence="1 2" key="1">
    <citation type="submission" date="2011-01" db="EMBL/GenBank/DDBJ databases">
        <title>Whole genome sequence of Caldisericum exile AZM16c01.</title>
        <authorList>
            <person name="Narita-Yamada S."/>
            <person name="Kawakoshi A."/>
            <person name="Nakamura S."/>
            <person name="Sasagawa M."/>
            <person name="Fukada J."/>
            <person name="Sekine M."/>
            <person name="Kato Y."/>
            <person name="Fukai R."/>
            <person name="Sasaki K."/>
            <person name="Hanamaki A."/>
            <person name="Narita H."/>
            <person name="Konno Y."/>
            <person name="Mori K."/>
            <person name="Yamazaki S."/>
            <person name="Suzuki K."/>
            <person name="Fujita N."/>
        </authorList>
    </citation>
    <scope>NUCLEOTIDE SEQUENCE [LARGE SCALE GENOMIC DNA]</scope>
    <source>
        <strain evidence="2">DSM 21853 / NBRC 104410 / AZM16c01</strain>
    </source>
</reference>
<dbReference type="KEGG" id="cex:CSE_06980"/>
<gene>
    <name evidence="1" type="ordered locus">CSE_06980</name>
</gene>
<evidence type="ECO:0000313" key="1">
    <source>
        <dbReference type="EMBL" id="BAL80824.1"/>
    </source>
</evidence>
<dbReference type="RefSeq" id="WP_014453227.1">
    <property type="nucleotide sequence ID" value="NC_017096.1"/>
</dbReference>
<sequence>MKELEKILNLFQEGRIGKDEAMRLIEALYESKDESNQSKTRKIRIEVVENGEKKVSVNMPLSILRFLTKTAKLLNRNYIEIENERIPIDIEELESILNDSNFRGPIMSVDANGEPDGKNTKVIIEVL</sequence>
<evidence type="ECO:0000313" key="2">
    <source>
        <dbReference type="Proteomes" id="UP000004793"/>
    </source>
</evidence>
<keyword evidence="2" id="KW-1185">Reference proteome</keyword>
<organism evidence="1 2">
    <name type="scientific">Caldisericum exile (strain DSM 21853 / NBRC 104410 / AZM16c01)</name>
    <dbReference type="NCBI Taxonomy" id="511051"/>
    <lineage>
        <taxon>Bacteria</taxon>
        <taxon>Pseudomonadati</taxon>
        <taxon>Caldisericota/Cryosericota group</taxon>
        <taxon>Caldisericota</taxon>
        <taxon>Caldisericia</taxon>
        <taxon>Caldisericales</taxon>
        <taxon>Caldisericaceae</taxon>
        <taxon>Caldisericum</taxon>
    </lineage>
</organism>